<name>A0ABN3Q3P2_9ACTN</name>
<keyword evidence="3" id="KW-1185">Reference proteome</keyword>
<reference evidence="2 3" key="1">
    <citation type="journal article" date="2019" name="Int. J. Syst. Evol. Microbiol.">
        <title>The Global Catalogue of Microorganisms (GCM) 10K type strain sequencing project: providing services to taxonomists for standard genome sequencing and annotation.</title>
        <authorList>
            <consortium name="The Broad Institute Genomics Platform"/>
            <consortium name="The Broad Institute Genome Sequencing Center for Infectious Disease"/>
            <person name="Wu L."/>
            <person name="Ma J."/>
        </authorList>
    </citation>
    <scope>NUCLEOTIDE SEQUENCE [LARGE SCALE GENOMIC DNA]</scope>
    <source>
        <strain evidence="2 3">JCM 6833</strain>
    </source>
</reference>
<feature type="domain" description="SnoaL-like" evidence="1">
    <location>
        <begin position="17"/>
        <end position="113"/>
    </location>
</feature>
<dbReference type="InterPro" id="IPR032710">
    <property type="entry name" value="NTF2-like_dom_sf"/>
</dbReference>
<accession>A0ABN3Q3P2</accession>
<sequence>MMAEHPNATMLRAVYADLSTIGRYLDDDVVLHAAERSIAGMTATHHGRQAVLDKELALIRATEGTLVMDVEQVCANDHFGAVTGRLRAHRQGRRIAMPFCGLWRFRDGRILEHWENAYDAAALGAFLSGDLDAASPWLTADAQAGE</sequence>
<dbReference type="SUPFAM" id="SSF54427">
    <property type="entry name" value="NTF2-like"/>
    <property type="match status" value="1"/>
</dbReference>
<dbReference type="Pfam" id="PF12680">
    <property type="entry name" value="SnoaL_2"/>
    <property type="match status" value="1"/>
</dbReference>
<dbReference type="InterPro" id="IPR037401">
    <property type="entry name" value="SnoaL-like"/>
</dbReference>
<comment type="caution">
    <text evidence="2">The sequence shown here is derived from an EMBL/GenBank/DDBJ whole genome shotgun (WGS) entry which is preliminary data.</text>
</comment>
<dbReference type="Proteomes" id="UP001501509">
    <property type="component" value="Unassembled WGS sequence"/>
</dbReference>
<dbReference type="Gene3D" id="3.10.450.50">
    <property type="match status" value="1"/>
</dbReference>
<organism evidence="2 3">
    <name type="scientific">Actinomadura fulvescens</name>
    <dbReference type="NCBI Taxonomy" id="46160"/>
    <lineage>
        <taxon>Bacteria</taxon>
        <taxon>Bacillati</taxon>
        <taxon>Actinomycetota</taxon>
        <taxon>Actinomycetes</taxon>
        <taxon>Streptosporangiales</taxon>
        <taxon>Thermomonosporaceae</taxon>
        <taxon>Actinomadura</taxon>
    </lineage>
</organism>
<dbReference type="EMBL" id="BAAATD010000007">
    <property type="protein sequence ID" value="GAA2611987.1"/>
    <property type="molecule type" value="Genomic_DNA"/>
</dbReference>
<evidence type="ECO:0000313" key="2">
    <source>
        <dbReference type="EMBL" id="GAA2611987.1"/>
    </source>
</evidence>
<evidence type="ECO:0000313" key="3">
    <source>
        <dbReference type="Proteomes" id="UP001501509"/>
    </source>
</evidence>
<proteinExistence type="predicted"/>
<evidence type="ECO:0000259" key="1">
    <source>
        <dbReference type="Pfam" id="PF12680"/>
    </source>
</evidence>
<gene>
    <name evidence="2" type="ORF">GCM10010411_53310</name>
</gene>
<protein>
    <submittedName>
        <fullName evidence="2">Nuclear transport factor 2 family protein</fullName>
    </submittedName>
</protein>